<dbReference type="AlphaFoldDB" id="A0A4Z2HJX2"/>
<protein>
    <submittedName>
        <fullName evidence="2">Uncharacterized protein</fullName>
    </submittedName>
</protein>
<feature type="region of interest" description="Disordered" evidence="1">
    <location>
        <begin position="48"/>
        <end position="69"/>
    </location>
</feature>
<evidence type="ECO:0000313" key="3">
    <source>
        <dbReference type="Proteomes" id="UP000314294"/>
    </source>
</evidence>
<organism evidence="2 3">
    <name type="scientific">Liparis tanakae</name>
    <name type="common">Tanaka's snailfish</name>
    <dbReference type="NCBI Taxonomy" id="230148"/>
    <lineage>
        <taxon>Eukaryota</taxon>
        <taxon>Metazoa</taxon>
        <taxon>Chordata</taxon>
        <taxon>Craniata</taxon>
        <taxon>Vertebrata</taxon>
        <taxon>Euteleostomi</taxon>
        <taxon>Actinopterygii</taxon>
        <taxon>Neopterygii</taxon>
        <taxon>Teleostei</taxon>
        <taxon>Neoteleostei</taxon>
        <taxon>Acanthomorphata</taxon>
        <taxon>Eupercaria</taxon>
        <taxon>Perciformes</taxon>
        <taxon>Cottioidei</taxon>
        <taxon>Cottales</taxon>
        <taxon>Liparidae</taxon>
        <taxon>Liparis</taxon>
    </lineage>
</organism>
<name>A0A4Z2HJX2_9TELE</name>
<evidence type="ECO:0000256" key="1">
    <source>
        <dbReference type="SAM" id="MobiDB-lite"/>
    </source>
</evidence>
<sequence>MSGLDTVSPTLLTGGRNVGPNTHGLIRGPGRRLPAEDGSLRETLMLTHGLLSGDPSGKQEINRQVDESS</sequence>
<proteinExistence type="predicted"/>
<feature type="region of interest" description="Disordered" evidence="1">
    <location>
        <begin position="1"/>
        <end position="36"/>
    </location>
</feature>
<gene>
    <name evidence="2" type="ORF">EYF80_024253</name>
</gene>
<evidence type="ECO:0000313" key="2">
    <source>
        <dbReference type="EMBL" id="TNN65575.1"/>
    </source>
</evidence>
<dbReference type="EMBL" id="SRLO01000233">
    <property type="protein sequence ID" value="TNN65575.1"/>
    <property type="molecule type" value="Genomic_DNA"/>
</dbReference>
<comment type="caution">
    <text evidence="2">The sequence shown here is derived from an EMBL/GenBank/DDBJ whole genome shotgun (WGS) entry which is preliminary data.</text>
</comment>
<feature type="compositionally biased region" description="Polar residues" evidence="1">
    <location>
        <begin position="1"/>
        <end position="11"/>
    </location>
</feature>
<feature type="compositionally biased region" description="Basic and acidic residues" evidence="1">
    <location>
        <begin position="60"/>
        <end position="69"/>
    </location>
</feature>
<dbReference type="Proteomes" id="UP000314294">
    <property type="component" value="Unassembled WGS sequence"/>
</dbReference>
<accession>A0A4Z2HJX2</accession>
<keyword evidence="3" id="KW-1185">Reference proteome</keyword>
<reference evidence="2 3" key="1">
    <citation type="submission" date="2019-03" db="EMBL/GenBank/DDBJ databases">
        <title>First draft genome of Liparis tanakae, snailfish: a comprehensive survey of snailfish specific genes.</title>
        <authorList>
            <person name="Kim W."/>
            <person name="Song I."/>
            <person name="Jeong J.-H."/>
            <person name="Kim D."/>
            <person name="Kim S."/>
            <person name="Ryu S."/>
            <person name="Song J.Y."/>
            <person name="Lee S.K."/>
        </authorList>
    </citation>
    <scope>NUCLEOTIDE SEQUENCE [LARGE SCALE GENOMIC DNA]</scope>
    <source>
        <tissue evidence="2">Muscle</tissue>
    </source>
</reference>